<dbReference type="AlphaFoldDB" id="A0A6B3N027"/>
<comment type="caution">
    <text evidence="3">The sequence shown here is derived from an EMBL/GenBank/DDBJ whole genome shotgun (WGS) entry which is preliminary data.</text>
</comment>
<keyword evidence="3" id="KW-0808">Transferase</keyword>
<feature type="region of interest" description="Disordered" evidence="1">
    <location>
        <begin position="199"/>
        <end position="228"/>
    </location>
</feature>
<protein>
    <submittedName>
        <fullName evidence="3">Reverse transcriptase</fullName>
    </submittedName>
</protein>
<feature type="compositionally biased region" description="Acidic residues" evidence="1">
    <location>
        <begin position="219"/>
        <end position="228"/>
    </location>
</feature>
<dbReference type="CDD" id="cd00085">
    <property type="entry name" value="HNHc"/>
    <property type="match status" value="1"/>
</dbReference>
<evidence type="ECO:0000256" key="1">
    <source>
        <dbReference type="SAM" id="MobiDB-lite"/>
    </source>
</evidence>
<dbReference type="Pfam" id="PF08388">
    <property type="entry name" value="GIIM"/>
    <property type="match status" value="1"/>
</dbReference>
<dbReference type="Gene3D" id="1.10.30.50">
    <property type="match status" value="1"/>
</dbReference>
<evidence type="ECO:0000259" key="2">
    <source>
        <dbReference type="SMART" id="SM00507"/>
    </source>
</evidence>
<accession>A0A6B3N027</accession>
<name>A0A6B3N027_9CYAN</name>
<dbReference type="InterPro" id="IPR003615">
    <property type="entry name" value="HNH_nuc"/>
</dbReference>
<keyword evidence="3" id="KW-0695">RNA-directed DNA polymerase</keyword>
<keyword evidence="3" id="KW-0548">Nucleotidyltransferase</keyword>
<gene>
    <name evidence="3" type="ORF">F6J89_02230</name>
</gene>
<dbReference type="GO" id="GO:0008270">
    <property type="term" value="F:zinc ion binding"/>
    <property type="evidence" value="ECO:0007669"/>
    <property type="project" value="InterPro"/>
</dbReference>
<reference evidence="3" key="1">
    <citation type="submission" date="2019-11" db="EMBL/GenBank/DDBJ databases">
        <title>Genomic insights into an expanded diversity of filamentous marine cyanobacteria reveals the extraordinary biosynthetic potential of Moorea and Okeania.</title>
        <authorList>
            <person name="Ferreira Leao T."/>
            <person name="Wang M."/>
            <person name="Moss N."/>
            <person name="Da Silva R."/>
            <person name="Sanders J."/>
            <person name="Nurk S."/>
            <person name="Gurevich A."/>
            <person name="Humphrey G."/>
            <person name="Reher R."/>
            <person name="Zhu Q."/>
            <person name="Belda-Ferre P."/>
            <person name="Glukhov E."/>
            <person name="Rex R."/>
            <person name="Dorrestein P.C."/>
            <person name="Knight R."/>
            <person name="Pevzner P."/>
            <person name="Gerwick W.H."/>
            <person name="Gerwick L."/>
        </authorList>
    </citation>
    <scope>NUCLEOTIDE SEQUENCE</scope>
    <source>
        <strain evidence="3">SIO1C4</strain>
    </source>
</reference>
<dbReference type="EMBL" id="JAAHFQ010000030">
    <property type="protein sequence ID" value="NER26459.1"/>
    <property type="molecule type" value="Genomic_DNA"/>
</dbReference>
<dbReference type="GO" id="GO:0004519">
    <property type="term" value="F:endonuclease activity"/>
    <property type="evidence" value="ECO:0007669"/>
    <property type="project" value="InterPro"/>
</dbReference>
<dbReference type="Pfam" id="PF01844">
    <property type="entry name" value="HNH"/>
    <property type="match status" value="1"/>
</dbReference>
<evidence type="ECO:0000313" key="3">
    <source>
        <dbReference type="EMBL" id="NER26459.1"/>
    </source>
</evidence>
<dbReference type="InterPro" id="IPR013597">
    <property type="entry name" value="Mat_intron_G2"/>
</dbReference>
<dbReference type="InterPro" id="IPR002711">
    <property type="entry name" value="HNH"/>
</dbReference>
<dbReference type="GO" id="GO:0003676">
    <property type="term" value="F:nucleic acid binding"/>
    <property type="evidence" value="ECO:0007669"/>
    <property type="project" value="InterPro"/>
</dbReference>
<organism evidence="3">
    <name type="scientific">Symploca sp. SIO1C4</name>
    <dbReference type="NCBI Taxonomy" id="2607765"/>
    <lineage>
        <taxon>Bacteria</taxon>
        <taxon>Bacillati</taxon>
        <taxon>Cyanobacteriota</taxon>
        <taxon>Cyanophyceae</taxon>
        <taxon>Coleofasciculales</taxon>
        <taxon>Coleofasciculaceae</taxon>
        <taxon>Symploca</taxon>
    </lineage>
</organism>
<dbReference type="GO" id="GO:0003964">
    <property type="term" value="F:RNA-directed DNA polymerase activity"/>
    <property type="evidence" value="ECO:0007669"/>
    <property type="project" value="UniProtKB-KW"/>
</dbReference>
<feature type="domain" description="HNH nuclease" evidence="2">
    <location>
        <begin position="126"/>
        <end position="180"/>
    </location>
</feature>
<dbReference type="SMART" id="SM00507">
    <property type="entry name" value="HNHc"/>
    <property type="match status" value="1"/>
</dbReference>
<sequence>MITKHDNAPQAALISRLNPIIKGWVNYHKHNVSSQTFNYCDHMLFVKLFKWAKRRSKKESVKECLKYWRQSERKRQEFRTHDGKTLTTHADTLIVRHAKVRDIKSPYDGDSIYWGQRLQKYSDLTTRQQNLLKRQKGKCAYCSGQFNHWDILEVDHTLPRVLGGKDIYSNLQLLHRHCHDVKTAHDGSQVNHAKRSEIRLEGGDSSTPATEKVAVNQIDGEDLDANPF</sequence>
<proteinExistence type="predicted"/>